<proteinExistence type="inferred from homology"/>
<keyword evidence="2 7" id="KW-0813">Transport</keyword>
<evidence type="ECO:0000259" key="8">
    <source>
        <dbReference type="PROSITE" id="PS50928"/>
    </source>
</evidence>
<comment type="caution">
    <text evidence="9">The sequence shown here is derived from an EMBL/GenBank/DDBJ whole genome shotgun (WGS) entry which is preliminary data.</text>
</comment>
<comment type="subcellular location">
    <subcellularLocation>
        <location evidence="1 7">Cell membrane</location>
        <topology evidence="1 7">Multi-pass membrane protein</topology>
    </subcellularLocation>
</comment>
<evidence type="ECO:0000256" key="3">
    <source>
        <dbReference type="ARBA" id="ARBA00022475"/>
    </source>
</evidence>
<feature type="transmembrane region" description="Helical" evidence="7">
    <location>
        <begin position="178"/>
        <end position="195"/>
    </location>
</feature>
<name>A0A8J6JIX1_9FIRM</name>
<dbReference type="InterPro" id="IPR050809">
    <property type="entry name" value="UgpAE/MalFG_permease"/>
</dbReference>
<dbReference type="InterPro" id="IPR000515">
    <property type="entry name" value="MetI-like"/>
</dbReference>
<evidence type="ECO:0000256" key="7">
    <source>
        <dbReference type="RuleBase" id="RU363032"/>
    </source>
</evidence>
<dbReference type="GO" id="GO:0005886">
    <property type="term" value="C:plasma membrane"/>
    <property type="evidence" value="ECO:0007669"/>
    <property type="project" value="UniProtKB-SubCell"/>
</dbReference>
<feature type="transmembrane region" description="Helical" evidence="7">
    <location>
        <begin position="21"/>
        <end position="43"/>
    </location>
</feature>
<dbReference type="RefSeq" id="WP_186918199.1">
    <property type="nucleotide sequence ID" value="NZ_JACOPQ010000001.1"/>
</dbReference>
<dbReference type="InterPro" id="IPR035906">
    <property type="entry name" value="MetI-like_sf"/>
</dbReference>
<evidence type="ECO:0000256" key="2">
    <source>
        <dbReference type="ARBA" id="ARBA00022448"/>
    </source>
</evidence>
<feature type="transmembrane region" description="Helical" evidence="7">
    <location>
        <begin position="83"/>
        <end position="104"/>
    </location>
</feature>
<keyword evidence="6 7" id="KW-0472">Membrane</keyword>
<protein>
    <submittedName>
        <fullName evidence="9">Sugar ABC transporter permease</fullName>
    </submittedName>
</protein>
<dbReference type="Pfam" id="PF00528">
    <property type="entry name" value="BPD_transp_1"/>
    <property type="match status" value="1"/>
</dbReference>
<evidence type="ECO:0000256" key="4">
    <source>
        <dbReference type="ARBA" id="ARBA00022692"/>
    </source>
</evidence>
<sequence>MKLYRKRSERRPWEENESEGAVPWLFVLPSLLAVTVLVLLPFIDVVRRSFFSAMSGQFVGFKNYLTVFQNDAFRLAAGNTAKFVAVCIPLLLVFSLLLALLVNAFREKRGVFKTSFLIPMAIPVASIVLLWKVVFHENGLFNIFLGWLGAAPVDWLDSELTFAVLVFSYLWKNTGYDMILWLSGITAISPALYESAQIDGAGALQRFFRITLPGLMPTLFTITVLSLLNSFKVFREAYLIGGNYPNTSIYMLQHLFNNWFADLDVDKMCAGAVLMALVVFLLIMLLQRFWGREAQNE</sequence>
<feature type="transmembrane region" description="Helical" evidence="7">
    <location>
        <begin position="265"/>
        <end position="286"/>
    </location>
</feature>
<keyword evidence="3" id="KW-1003">Cell membrane</keyword>
<keyword evidence="5 7" id="KW-1133">Transmembrane helix</keyword>
<feature type="transmembrane region" description="Helical" evidence="7">
    <location>
        <begin position="116"/>
        <end position="135"/>
    </location>
</feature>
<dbReference type="PROSITE" id="PS50928">
    <property type="entry name" value="ABC_TM1"/>
    <property type="match status" value="1"/>
</dbReference>
<gene>
    <name evidence="9" type="ORF">H8S62_00845</name>
</gene>
<evidence type="ECO:0000256" key="5">
    <source>
        <dbReference type="ARBA" id="ARBA00022989"/>
    </source>
</evidence>
<accession>A0A8J6JIX1</accession>
<evidence type="ECO:0000256" key="6">
    <source>
        <dbReference type="ARBA" id="ARBA00023136"/>
    </source>
</evidence>
<evidence type="ECO:0000313" key="9">
    <source>
        <dbReference type="EMBL" id="MBC5735554.1"/>
    </source>
</evidence>
<reference evidence="9" key="1">
    <citation type="submission" date="2020-08" db="EMBL/GenBank/DDBJ databases">
        <title>Genome public.</title>
        <authorList>
            <person name="Liu C."/>
            <person name="Sun Q."/>
        </authorList>
    </citation>
    <scope>NUCLEOTIDE SEQUENCE</scope>
    <source>
        <strain evidence="9">NSJ-52</strain>
    </source>
</reference>
<dbReference type="EMBL" id="JACOPQ010000001">
    <property type="protein sequence ID" value="MBC5735554.1"/>
    <property type="molecule type" value="Genomic_DNA"/>
</dbReference>
<evidence type="ECO:0000256" key="1">
    <source>
        <dbReference type="ARBA" id="ARBA00004651"/>
    </source>
</evidence>
<dbReference type="SUPFAM" id="SSF161098">
    <property type="entry name" value="MetI-like"/>
    <property type="match status" value="1"/>
</dbReference>
<dbReference type="AlphaFoldDB" id="A0A8J6JIX1"/>
<dbReference type="CDD" id="cd06261">
    <property type="entry name" value="TM_PBP2"/>
    <property type="match status" value="1"/>
</dbReference>
<comment type="similarity">
    <text evidence="7">Belongs to the binding-protein-dependent transport system permease family.</text>
</comment>
<evidence type="ECO:0000313" key="10">
    <source>
        <dbReference type="Proteomes" id="UP000607645"/>
    </source>
</evidence>
<dbReference type="GO" id="GO:0055085">
    <property type="term" value="P:transmembrane transport"/>
    <property type="evidence" value="ECO:0007669"/>
    <property type="project" value="InterPro"/>
</dbReference>
<feature type="domain" description="ABC transmembrane type-1" evidence="8">
    <location>
        <begin position="77"/>
        <end position="286"/>
    </location>
</feature>
<organism evidence="9 10">
    <name type="scientific">Lawsonibacter faecis</name>
    <dbReference type="NCBI Taxonomy" id="2763052"/>
    <lineage>
        <taxon>Bacteria</taxon>
        <taxon>Bacillati</taxon>
        <taxon>Bacillota</taxon>
        <taxon>Clostridia</taxon>
        <taxon>Eubacteriales</taxon>
        <taxon>Oscillospiraceae</taxon>
        <taxon>Lawsonibacter</taxon>
    </lineage>
</organism>
<dbReference type="PANTHER" id="PTHR43227">
    <property type="entry name" value="BLL4140 PROTEIN"/>
    <property type="match status" value="1"/>
</dbReference>
<dbReference type="PANTHER" id="PTHR43227:SF8">
    <property type="entry name" value="DIACETYLCHITOBIOSE UPTAKE SYSTEM PERMEASE PROTEIN DASB"/>
    <property type="match status" value="1"/>
</dbReference>
<dbReference type="Gene3D" id="1.10.3720.10">
    <property type="entry name" value="MetI-like"/>
    <property type="match status" value="1"/>
</dbReference>
<keyword evidence="10" id="KW-1185">Reference proteome</keyword>
<feature type="transmembrane region" description="Helical" evidence="7">
    <location>
        <begin position="207"/>
        <end position="228"/>
    </location>
</feature>
<keyword evidence="4 7" id="KW-0812">Transmembrane</keyword>
<dbReference type="Proteomes" id="UP000607645">
    <property type="component" value="Unassembled WGS sequence"/>
</dbReference>